<feature type="region of interest" description="Disordered" evidence="1">
    <location>
        <begin position="95"/>
        <end position="205"/>
    </location>
</feature>
<dbReference type="PROSITE" id="PS50132">
    <property type="entry name" value="RGS"/>
    <property type="match status" value="1"/>
</dbReference>
<dbReference type="InterPro" id="IPR023393">
    <property type="entry name" value="START-like_dom_sf"/>
</dbReference>
<feature type="compositionally biased region" description="Polar residues" evidence="1">
    <location>
        <begin position="120"/>
        <end position="129"/>
    </location>
</feature>
<dbReference type="OrthoDB" id="10389299at2759"/>
<dbReference type="Gene3D" id="1.10.167.10">
    <property type="entry name" value="Regulator of G-protein Signalling 4, domain 2"/>
    <property type="match status" value="1"/>
</dbReference>
<sequence>MKPLSSSSTCTTTRKPLREVVFMDESKLPSLDLPSIVMIGGDSSSIDGVSSSSNSSSPNQPMIVLSHTDNRHQRITSMQFNSMKAIQEHMGILEDDGEDEDSNTDSSTNSSITSSQGQTAISTKSNNIHSTSSPSRYESSLSPPSSPQTSSSPKMSSPLTGLLKLALRKKNSKSTSPSTSSDNVSNSSSMSTSTSLSEKKKKKKENHHKIDLNDYLFTYEKVISNGETSQLFLKFLTMKKTSESLLFVLKFRELKSAFKSISDQASDKQEQYRNTLKTIEELYKCFFAFDSSMELNLPLNLHEPTTKIMEEYESKREKLADDEIVSIISNILSEFKKIESYLNLNLKECQFLEFLEWEKFRKFITNKGSIHLAEIAEMKPFSHTSFVESLVTEMSKPRITVKQAKQIKHLVVKNTSIWTPIITESNYIVSLSNNQYLLGEEESNSSNKGVYFFKYEITFPYPKQAVINTLLSSKLRFKFDKNTKMLSKIDYFPKEDNENLATCISQEVYDFPFPFQSREMVLACAVFNDLTDNSTMLCLRSCESDKAVKLKKTVKAKNVGCWIFQDLNGTHTRYIQFVGADFKGFLPPKLVKSNVAKRAKYYYADSLKMFEHPEDDFKEPQDDPLYSGFMDTLKENGGLSI</sequence>
<reference evidence="3 4" key="1">
    <citation type="journal article" date="2010" name="Cell">
        <title>The genome of Naegleria gruberi illuminates early eukaryotic versatility.</title>
        <authorList>
            <person name="Fritz-Laylin L.K."/>
            <person name="Prochnik S.E."/>
            <person name="Ginger M.L."/>
            <person name="Dacks J.B."/>
            <person name="Carpenter M.L."/>
            <person name="Field M.C."/>
            <person name="Kuo A."/>
            <person name="Paredez A."/>
            <person name="Chapman J."/>
            <person name="Pham J."/>
            <person name="Shu S."/>
            <person name="Neupane R."/>
            <person name="Cipriano M."/>
            <person name="Mancuso J."/>
            <person name="Tu H."/>
            <person name="Salamov A."/>
            <person name="Lindquist E."/>
            <person name="Shapiro H."/>
            <person name="Lucas S."/>
            <person name="Grigoriev I.V."/>
            <person name="Cande W.Z."/>
            <person name="Fulton C."/>
            <person name="Rokhsar D.S."/>
            <person name="Dawson S.C."/>
        </authorList>
    </citation>
    <scope>NUCLEOTIDE SEQUENCE [LARGE SCALE GENOMIC DNA]</scope>
    <source>
        <strain evidence="3 4">NEG-M</strain>
    </source>
</reference>
<dbReference type="Gene3D" id="3.30.530.20">
    <property type="match status" value="1"/>
</dbReference>
<dbReference type="AlphaFoldDB" id="D2VA42"/>
<dbReference type="KEGG" id="ngr:NAEGRDRAFT_65731"/>
<dbReference type="SUPFAM" id="SSF55961">
    <property type="entry name" value="Bet v1-like"/>
    <property type="match status" value="1"/>
</dbReference>
<feature type="region of interest" description="Disordered" evidence="1">
    <location>
        <begin position="38"/>
        <end position="63"/>
    </location>
</feature>
<feature type="compositionally biased region" description="Low complexity" evidence="1">
    <location>
        <begin position="38"/>
        <end position="57"/>
    </location>
</feature>
<gene>
    <name evidence="3" type="ORF">NAEGRDRAFT_65731</name>
</gene>
<dbReference type="GeneID" id="8859480"/>
<dbReference type="RefSeq" id="XP_002678987.1">
    <property type="nucleotide sequence ID" value="XM_002678941.1"/>
</dbReference>
<dbReference type="Proteomes" id="UP000006671">
    <property type="component" value="Unassembled WGS sequence"/>
</dbReference>
<evidence type="ECO:0000313" key="4">
    <source>
        <dbReference type="Proteomes" id="UP000006671"/>
    </source>
</evidence>
<proteinExistence type="predicted"/>
<dbReference type="SUPFAM" id="SSF48097">
    <property type="entry name" value="Regulator of G-protein signaling, RGS"/>
    <property type="match status" value="1"/>
</dbReference>
<feature type="domain" description="RGS" evidence="2">
    <location>
        <begin position="218"/>
        <end position="364"/>
    </location>
</feature>
<accession>D2VA42</accession>
<evidence type="ECO:0000259" key="2">
    <source>
        <dbReference type="PROSITE" id="PS50132"/>
    </source>
</evidence>
<evidence type="ECO:0000256" key="1">
    <source>
        <dbReference type="SAM" id="MobiDB-lite"/>
    </source>
</evidence>
<feature type="compositionally biased region" description="Low complexity" evidence="1">
    <location>
        <begin position="130"/>
        <end position="158"/>
    </location>
</feature>
<feature type="compositionally biased region" description="Low complexity" evidence="1">
    <location>
        <begin position="104"/>
        <end position="119"/>
    </location>
</feature>
<evidence type="ECO:0000313" key="3">
    <source>
        <dbReference type="EMBL" id="EFC46243.1"/>
    </source>
</evidence>
<protein>
    <submittedName>
        <fullName evidence="3">Predicted protein</fullName>
    </submittedName>
</protein>
<dbReference type="InterPro" id="IPR036305">
    <property type="entry name" value="RGS_sf"/>
</dbReference>
<dbReference type="EMBL" id="GG738859">
    <property type="protein sequence ID" value="EFC46243.1"/>
    <property type="molecule type" value="Genomic_DNA"/>
</dbReference>
<dbReference type="InParanoid" id="D2VA42"/>
<feature type="compositionally biased region" description="Low complexity" evidence="1">
    <location>
        <begin position="173"/>
        <end position="196"/>
    </location>
</feature>
<keyword evidence="4" id="KW-1185">Reference proteome</keyword>
<dbReference type="InterPro" id="IPR016137">
    <property type="entry name" value="RGS"/>
</dbReference>
<name>D2VA42_NAEGR</name>
<organism evidence="4">
    <name type="scientific">Naegleria gruberi</name>
    <name type="common">Amoeba</name>
    <dbReference type="NCBI Taxonomy" id="5762"/>
    <lineage>
        <taxon>Eukaryota</taxon>
        <taxon>Discoba</taxon>
        <taxon>Heterolobosea</taxon>
        <taxon>Tetramitia</taxon>
        <taxon>Eutetramitia</taxon>
        <taxon>Vahlkampfiidae</taxon>
        <taxon>Naegleria</taxon>
    </lineage>
</organism>
<dbReference type="InterPro" id="IPR044926">
    <property type="entry name" value="RGS_subdomain_2"/>
</dbReference>
<dbReference type="VEuPathDB" id="AmoebaDB:NAEGRDRAFT_65731"/>